<dbReference type="InterPro" id="IPR029442">
    <property type="entry name" value="GyrI-like"/>
</dbReference>
<gene>
    <name evidence="2" type="ORF">P7122_10965</name>
</gene>
<dbReference type="EMBL" id="JARSBN010000005">
    <property type="protein sequence ID" value="MDG4716398.1"/>
    <property type="molecule type" value="Genomic_DNA"/>
</dbReference>
<dbReference type="Gene3D" id="3.20.80.10">
    <property type="entry name" value="Regulatory factor, effector binding domain"/>
    <property type="match status" value="1"/>
</dbReference>
<dbReference type="InterPro" id="IPR011256">
    <property type="entry name" value="Reg_factor_effector_dom_sf"/>
</dbReference>
<dbReference type="RefSeq" id="WP_278005844.1">
    <property type="nucleotide sequence ID" value="NZ_JARSBN010000005.1"/>
</dbReference>
<comment type="caution">
    <text evidence="2">The sequence shown here is derived from an EMBL/GenBank/DDBJ whole genome shotgun (WGS) entry which is preliminary data.</text>
</comment>
<dbReference type="CDD" id="cd07818">
    <property type="entry name" value="SRPBCC_1"/>
    <property type="match status" value="1"/>
</dbReference>
<dbReference type="InterPro" id="IPR010499">
    <property type="entry name" value="AraC_E-bd"/>
</dbReference>
<dbReference type="SMART" id="SM00871">
    <property type="entry name" value="AraC_E_bind"/>
    <property type="match status" value="1"/>
</dbReference>
<reference evidence="2 3" key="1">
    <citation type="submission" date="2023-03" db="EMBL/GenBank/DDBJ databases">
        <title>Strain YYF002 represents a novel species in the genus Winogradskyella isolated from seawater.</title>
        <authorList>
            <person name="Fu Z.-Y."/>
        </authorList>
    </citation>
    <scope>NUCLEOTIDE SEQUENCE [LARGE SCALE GENOMIC DNA]</scope>
    <source>
        <strain evidence="2 3">YYF002</strain>
    </source>
</reference>
<dbReference type="InterPro" id="IPR019587">
    <property type="entry name" value="Polyketide_cyclase/dehydratase"/>
</dbReference>
<sequence>MKALKYILLLLLILFIGLSIYIAVQPNSFEVTRTRNIKAPQEVLYNKIIDFETWKDWSSWIEADPEMKLTFPEKHEGVGGSYSWEDKDGVGTMTTVAANPHNSITQEMQIAEFPKSDVSWKLEPKEDGSTDVTWSISGKNLPFGFKLVSTLMGGMEKLIGPNYERSLEKLDSITQEDMKRFEVTINGVTEYGGGYYLYKTTNANSQNISAKMGENFGAIMMFMGKNGIKQSGMPLTVYNDMSSTDVIMSNGIPVKEKIVLPEGSDVSINFIPNIKVLKTTFKGNYTNLPKAWEATMKHLAENNLEQSEEKPFEIYTTDPGNYPNPADWVTEIYIPIK</sequence>
<dbReference type="SUPFAM" id="SSF55136">
    <property type="entry name" value="Probable bacterial effector-binding domain"/>
    <property type="match status" value="1"/>
</dbReference>
<organism evidence="2 3">
    <name type="scientific">Winogradskyella marincola</name>
    <dbReference type="NCBI Taxonomy" id="3037795"/>
    <lineage>
        <taxon>Bacteria</taxon>
        <taxon>Pseudomonadati</taxon>
        <taxon>Bacteroidota</taxon>
        <taxon>Flavobacteriia</taxon>
        <taxon>Flavobacteriales</taxon>
        <taxon>Flavobacteriaceae</taxon>
        <taxon>Winogradskyella</taxon>
    </lineage>
</organism>
<proteinExistence type="predicted"/>
<dbReference type="Pfam" id="PF10604">
    <property type="entry name" value="Polyketide_cyc2"/>
    <property type="match status" value="1"/>
</dbReference>
<dbReference type="Pfam" id="PF06445">
    <property type="entry name" value="GyrI-like"/>
    <property type="match status" value="1"/>
</dbReference>
<feature type="domain" description="AraC effector-binding" evidence="1">
    <location>
        <begin position="181"/>
        <end position="337"/>
    </location>
</feature>
<dbReference type="Proteomes" id="UP001529085">
    <property type="component" value="Unassembled WGS sequence"/>
</dbReference>
<accession>A0ABT6G2X1</accession>
<evidence type="ECO:0000313" key="2">
    <source>
        <dbReference type="EMBL" id="MDG4716398.1"/>
    </source>
</evidence>
<keyword evidence="3" id="KW-1185">Reference proteome</keyword>
<evidence type="ECO:0000313" key="3">
    <source>
        <dbReference type="Proteomes" id="UP001529085"/>
    </source>
</evidence>
<dbReference type="Gene3D" id="3.30.530.20">
    <property type="match status" value="1"/>
</dbReference>
<name>A0ABT6G2X1_9FLAO</name>
<dbReference type="InterPro" id="IPR023393">
    <property type="entry name" value="START-like_dom_sf"/>
</dbReference>
<dbReference type="SUPFAM" id="SSF55961">
    <property type="entry name" value="Bet v1-like"/>
    <property type="match status" value="1"/>
</dbReference>
<protein>
    <submittedName>
        <fullName evidence="2">SRPBCC family protein</fullName>
    </submittedName>
</protein>
<evidence type="ECO:0000259" key="1">
    <source>
        <dbReference type="SMART" id="SM00871"/>
    </source>
</evidence>